<dbReference type="Proteomes" id="UP001564626">
    <property type="component" value="Unassembled WGS sequence"/>
</dbReference>
<dbReference type="Gene3D" id="3.40.190.10">
    <property type="entry name" value="Periplasmic binding protein-like II"/>
    <property type="match status" value="2"/>
</dbReference>
<evidence type="ECO:0000256" key="2">
    <source>
        <dbReference type="ARBA" id="ARBA00023015"/>
    </source>
</evidence>
<sequence>MTYFEAVAETGSISSAASWLHVSPTAVASALNELERVFGTQLVVRRKAHGVSLTPAGSYLHSRAADLLRQADDLELNVASGGAELNGPLVIGCYATVAPTVVPPLLEWFADNHPKVQVRVVEGSQSELPGRLLAGELELAVVYDLNLPTGLDSVVLYEAPAYVLLPAGHRLAEQPVVSLGELASEPMVLLDVPPAAQHTMALFDRAGVVPEVAVQVSDFELARSLVARGMGYAIMIQRPAVGKSYEGLPVVAKEIRPAVQPIRVKAVWPAAVRLTDRGRALLDLARGPGIPDAPRAR</sequence>
<dbReference type="InterPro" id="IPR000847">
    <property type="entry name" value="LysR_HTH_N"/>
</dbReference>
<dbReference type="Pfam" id="PF00126">
    <property type="entry name" value="HTH_1"/>
    <property type="match status" value="1"/>
</dbReference>
<dbReference type="PANTHER" id="PTHR30346">
    <property type="entry name" value="TRANSCRIPTIONAL DUAL REGULATOR HCAR-RELATED"/>
    <property type="match status" value="1"/>
</dbReference>
<evidence type="ECO:0000313" key="6">
    <source>
        <dbReference type="EMBL" id="MEY8038187.1"/>
    </source>
</evidence>
<keyword evidence="2" id="KW-0805">Transcription regulation</keyword>
<dbReference type="PROSITE" id="PS50931">
    <property type="entry name" value="HTH_LYSR"/>
    <property type="match status" value="1"/>
</dbReference>
<keyword evidence="4" id="KW-0804">Transcription</keyword>
<dbReference type="Pfam" id="PF03466">
    <property type="entry name" value="LysR_substrate"/>
    <property type="match status" value="1"/>
</dbReference>
<proteinExistence type="inferred from homology"/>
<organism evidence="6 7">
    <name type="scientific">Saccharopolyspora cebuensis</name>
    <dbReference type="NCBI Taxonomy" id="418759"/>
    <lineage>
        <taxon>Bacteria</taxon>
        <taxon>Bacillati</taxon>
        <taxon>Actinomycetota</taxon>
        <taxon>Actinomycetes</taxon>
        <taxon>Pseudonocardiales</taxon>
        <taxon>Pseudonocardiaceae</taxon>
        <taxon>Saccharopolyspora</taxon>
    </lineage>
</organism>
<protein>
    <submittedName>
        <fullName evidence="6">LysR family transcriptional regulator</fullName>
    </submittedName>
</protein>
<gene>
    <name evidence="6" type="ORF">AB8O55_02145</name>
</gene>
<reference evidence="6 7" key="1">
    <citation type="submission" date="2024-08" db="EMBL/GenBank/DDBJ databases">
        <title>Genome mining of Saccharopolyspora cebuensis PGLac3 from Nigerian medicinal plant.</title>
        <authorList>
            <person name="Ezeobiora C.E."/>
            <person name="Igbokwe N.H."/>
            <person name="Amin D.H."/>
            <person name="Mendie U.E."/>
        </authorList>
    </citation>
    <scope>NUCLEOTIDE SEQUENCE [LARGE SCALE GENOMIC DNA]</scope>
    <source>
        <strain evidence="6 7">PGLac3</strain>
    </source>
</reference>
<dbReference type="CDD" id="cd08412">
    <property type="entry name" value="PBP2_PAO1_like"/>
    <property type="match status" value="1"/>
</dbReference>
<accession>A0ABV4CDM2</accession>
<dbReference type="Gene3D" id="1.10.10.10">
    <property type="entry name" value="Winged helix-like DNA-binding domain superfamily/Winged helix DNA-binding domain"/>
    <property type="match status" value="1"/>
</dbReference>
<evidence type="ECO:0000313" key="7">
    <source>
        <dbReference type="Proteomes" id="UP001564626"/>
    </source>
</evidence>
<dbReference type="EMBL" id="JBGEHV010000002">
    <property type="protein sequence ID" value="MEY8038187.1"/>
    <property type="molecule type" value="Genomic_DNA"/>
</dbReference>
<dbReference type="PANTHER" id="PTHR30346:SF0">
    <property type="entry name" value="HCA OPERON TRANSCRIPTIONAL ACTIVATOR HCAR"/>
    <property type="match status" value="1"/>
</dbReference>
<dbReference type="SUPFAM" id="SSF46785">
    <property type="entry name" value="Winged helix' DNA-binding domain"/>
    <property type="match status" value="1"/>
</dbReference>
<evidence type="ECO:0000256" key="4">
    <source>
        <dbReference type="ARBA" id="ARBA00023163"/>
    </source>
</evidence>
<dbReference type="InterPro" id="IPR036390">
    <property type="entry name" value="WH_DNA-bd_sf"/>
</dbReference>
<evidence type="ECO:0000256" key="3">
    <source>
        <dbReference type="ARBA" id="ARBA00023125"/>
    </source>
</evidence>
<keyword evidence="7" id="KW-1185">Reference proteome</keyword>
<dbReference type="SUPFAM" id="SSF53850">
    <property type="entry name" value="Periplasmic binding protein-like II"/>
    <property type="match status" value="1"/>
</dbReference>
<dbReference type="InterPro" id="IPR005119">
    <property type="entry name" value="LysR_subst-bd"/>
</dbReference>
<comment type="similarity">
    <text evidence="1">Belongs to the LysR transcriptional regulatory family.</text>
</comment>
<dbReference type="RefSeq" id="WP_345361011.1">
    <property type="nucleotide sequence ID" value="NZ_BAABII010000005.1"/>
</dbReference>
<comment type="caution">
    <text evidence="6">The sequence shown here is derived from an EMBL/GenBank/DDBJ whole genome shotgun (WGS) entry which is preliminary data.</text>
</comment>
<feature type="domain" description="HTH lysR-type" evidence="5">
    <location>
        <begin position="1"/>
        <end position="54"/>
    </location>
</feature>
<evidence type="ECO:0000256" key="1">
    <source>
        <dbReference type="ARBA" id="ARBA00009437"/>
    </source>
</evidence>
<name>A0ABV4CDM2_9PSEU</name>
<keyword evidence="3" id="KW-0238">DNA-binding</keyword>
<dbReference type="InterPro" id="IPR036388">
    <property type="entry name" value="WH-like_DNA-bd_sf"/>
</dbReference>
<evidence type="ECO:0000259" key="5">
    <source>
        <dbReference type="PROSITE" id="PS50931"/>
    </source>
</evidence>